<dbReference type="GO" id="GO:0005829">
    <property type="term" value="C:cytosol"/>
    <property type="evidence" value="ECO:0007669"/>
    <property type="project" value="UniProtKB-ARBA"/>
</dbReference>
<dbReference type="PANTHER" id="PTHR43364:SF4">
    <property type="entry name" value="NAD(P)-LINKED OXIDOREDUCTASE SUPERFAMILY PROTEIN"/>
    <property type="match status" value="1"/>
</dbReference>
<keyword evidence="1" id="KW-0560">Oxidoreductase</keyword>
<gene>
    <name evidence="3" type="ORF">SAMN02745355_1347</name>
</gene>
<sequence>MKYKFLGKSGIRISELVMGAMTFGNECDKKTSFTLLDKFESEGGNTIDTANVYSNGNSESIVGEWLKSRDRDDFIIATKVRFPMGAQPNNAGISTKHIRSSLKKSLERLQTDYIDLYQIHAWDMYTPLEESLYTLSDLVDKGLVNYIGVSNFKGWQLQKAIDISEKYGFRKIISIQPQYNLLERGIEYEIKDVVEENGLGVISWSPLRGGWLTGKFKQNVKPIGTNTRVERSSAIDPGEAWERYNNDRTWEIIKKEEDIANRRGVTVSQVSINWVRSHKWITAPIIGARNLEQLKDNLSSLNWELDNNEIEELNHVSMMKNFYPYDFIEWAVKRR</sequence>
<evidence type="ECO:0000259" key="2">
    <source>
        <dbReference type="Pfam" id="PF00248"/>
    </source>
</evidence>
<dbReference type="FunFam" id="3.20.20.100:FF:000004">
    <property type="entry name" value="Oxidoreductase, aldo/keto reductase"/>
    <property type="match status" value="1"/>
</dbReference>
<dbReference type="RefSeq" id="WP_084273098.1">
    <property type="nucleotide sequence ID" value="NZ_FWYE01000004.1"/>
</dbReference>
<name>A0A8G2FXU5_PICTO</name>
<dbReference type="Pfam" id="PF00248">
    <property type="entry name" value="Aldo_ket_red"/>
    <property type="match status" value="1"/>
</dbReference>
<dbReference type="InterPro" id="IPR036812">
    <property type="entry name" value="NAD(P)_OxRdtase_dom_sf"/>
</dbReference>
<evidence type="ECO:0000313" key="4">
    <source>
        <dbReference type="Proteomes" id="UP000192315"/>
    </source>
</evidence>
<dbReference type="PANTHER" id="PTHR43364">
    <property type="entry name" value="NADH-SPECIFIC METHYLGLYOXAL REDUCTASE-RELATED"/>
    <property type="match status" value="1"/>
</dbReference>
<comment type="caution">
    <text evidence="3">The sequence shown here is derived from an EMBL/GenBank/DDBJ whole genome shotgun (WGS) entry which is preliminary data.</text>
</comment>
<dbReference type="Proteomes" id="UP000192315">
    <property type="component" value="Unassembled WGS sequence"/>
</dbReference>
<evidence type="ECO:0000256" key="1">
    <source>
        <dbReference type="ARBA" id="ARBA00023002"/>
    </source>
</evidence>
<dbReference type="GO" id="GO:0016491">
    <property type="term" value="F:oxidoreductase activity"/>
    <property type="evidence" value="ECO:0007669"/>
    <property type="project" value="UniProtKB-KW"/>
</dbReference>
<dbReference type="CDD" id="cd19081">
    <property type="entry name" value="AKR_AKR9C1"/>
    <property type="match status" value="1"/>
</dbReference>
<dbReference type="EMBL" id="FWYE01000004">
    <property type="protein sequence ID" value="SMD31413.1"/>
    <property type="molecule type" value="Genomic_DNA"/>
</dbReference>
<dbReference type="InterPro" id="IPR023210">
    <property type="entry name" value="NADP_OxRdtase_dom"/>
</dbReference>
<dbReference type="PRINTS" id="PR00069">
    <property type="entry name" value="ALDKETRDTASE"/>
</dbReference>
<dbReference type="Gene3D" id="3.20.20.100">
    <property type="entry name" value="NADP-dependent oxidoreductase domain"/>
    <property type="match status" value="1"/>
</dbReference>
<dbReference type="InterPro" id="IPR050523">
    <property type="entry name" value="AKR_Detox_Biosynth"/>
</dbReference>
<proteinExistence type="predicted"/>
<protein>
    <submittedName>
        <fullName evidence="3">Predicted oxidoreductase</fullName>
    </submittedName>
</protein>
<dbReference type="AlphaFoldDB" id="A0A8G2FXU5"/>
<feature type="domain" description="NADP-dependent oxidoreductase" evidence="2">
    <location>
        <begin position="15"/>
        <end position="315"/>
    </location>
</feature>
<accession>A0A8G2FXU5</accession>
<organism evidence="3 4">
    <name type="scientific">Picrophilus torridus (strain ATCC 700027 / DSM 9790 / JCM 10055 / NBRC 100828 / KAW 2/3)</name>
    <dbReference type="NCBI Taxonomy" id="1122961"/>
    <lineage>
        <taxon>Archaea</taxon>
        <taxon>Methanobacteriati</taxon>
        <taxon>Thermoplasmatota</taxon>
        <taxon>Thermoplasmata</taxon>
        <taxon>Thermoplasmatales</taxon>
        <taxon>Picrophilaceae</taxon>
        <taxon>Picrophilus</taxon>
    </lineage>
</organism>
<keyword evidence="4" id="KW-1185">Reference proteome</keyword>
<dbReference type="InterPro" id="IPR020471">
    <property type="entry name" value="AKR"/>
</dbReference>
<reference evidence="3 4" key="1">
    <citation type="submission" date="2017-04" db="EMBL/GenBank/DDBJ databases">
        <authorList>
            <person name="Varghese N."/>
            <person name="Submissions S."/>
        </authorList>
    </citation>
    <scope>NUCLEOTIDE SEQUENCE [LARGE SCALE GENOMIC DNA]</scope>
    <source>
        <strain evidence="3 4">DSM 9789</strain>
    </source>
</reference>
<dbReference type="SUPFAM" id="SSF51430">
    <property type="entry name" value="NAD(P)-linked oxidoreductase"/>
    <property type="match status" value="1"/>
</dbReference>
<evidence type="ECO:0000313" key="3">
    <source>
        <dbReference type="EMBL" id="SMD31413.1"/>
    </source>
</evidence>